<dbReference type="PhylomeDB" id="Q54NY5"/>
<sequence>MYYIIILLVILITIIFYFGMGLFAPTKDIEYDKYDLKGKVVIITGSNAGLGKEIAKKIGKLGAHIIFACRNELKAKEAIKEVFEFSNCENDKLEFMKLDLLSLGSIKEFVNQFQNIKKLKCDILINNAGIMWLWEDKKWNNPITKNGGNQFNTQFLANYLGHFLLTQLLFKNLMENQARILNISSSVHSLGGFSLENLINDTSYTFQTYCQSKLAQIYSTYYLDSLINSVENENITNKATINAIHPGIFASEIVNLPFPLDRLYHKIFKSAEYCARAIVKCAIENQYQSISGKYFDDTKIINSSSLSYNKEIGKQLYQQSMDLIKDYLN</sequence>
<evidence type="ECO:0000313" key="3">
    <source>
        <dbReference type="EMBL" id="EAL64923.1"/>
    </source>
</evidence>
<evidence type="ECO:0008006" key="5">
    <source>
        <dbReference type="Google" id="ProtNLM"/>
    </source>
</evidence>
<comment type="caution">
    <text evidence="3">The sequence shown here is derived from an EMBL/GenBank/DDBJ whole genome shotgun (WGS) entry which is preliminary data.</text>
</comment>
<dbReference type="CDD" id="cd05327">
    <property type="entry name" value="retinol-DH_like_SDR_c_like"/>
    <property type="match status" value="1"/>
</dbReference>
<gene>
    <name evidence="3" type="ORF">DDB_G0284919</name>
</gene>
<dbReference type="Pfam" id="PF00106">
    <property type="entry name" value="adh_short"/>
    <property type="match status" value="1"/>
</dbReference>
<dbReference type="PRINTS" id="PR00081">
    <property type="entry name" value="GDHRDH"/>
</dbReference>
<name>Q54NY5_DICDI</name>
<proteinExistence type="predicted"/>
<dbReference type="PANTHER" id="PTHR43157:SF56">
    <property type="entry name" value="SHORT-CHAIN DEHYDROGENASE_REDUCTASE FAMILY PROTEIN"/>
    <property type="match status" value="1"/>
</dbReference>
<accession>Q54NY5</accession>
<organism evidence="3 4">
    <name type="scientific">Dictyostelium discoideum</name>
    <name type="common">Social amoeba</name>
    <dbReference type="NCBI Taxonomy" id="44689"/>
    <lineage>
        <taxon>Eukaryota</taxon>
        <taxon>Amoebozoa</taxon>
        <taxon>Evosea</taxon>
        <taxon>Eumycetozoa</taxon>
        <taxon>Dictyostelia</taxon>
        <taxon>Dictyosteliales</taxon>
        <taxon>Dictyosteliaceae</taxon>
        <taxon>Dictyostelium</taxon>
    </lineage>
</organism>
<dbReference type="OMA" id="NPWEGAQ"/>
<reference evidence="3 4" key="1">
    <citation type="journal article" date="2005" name="Nature">
        <title>The genome of the social amoeba Dictyostelium discoideum.</title>
        <authorList>
            <consortium name="The Dictyostelium discoideum Sequencing Consortium"/>
            <person name="Eichinger L."/>
            <person name="Pachebat J.A."/>
            <person name="Glockner G."/>
            <person name="Rajandream M.A."/>
            <person name="Sucgang R."/>
            <person name="Berriman M."/>
            <person name="Song J."/>
            <person name="Olsen R."/>
            <person name="Szafranski K."/>
            <person name="Xu Q."/>
            <person name="Tunggal B."/>
            <person name="Kummerfeld S."/>
            <person name="Madera M."/>
            <person name="Konfortov B.A."/>
            <person name="Rivero F."/>
            <person name="Bankier A.T."/>
            <person name="Lehmann R."/>
            <person name="Hamlin N."/>
            <person name="Davies R."/>
            <person name="Gaudet P."/>
            <person name="Fey P."/>
            <person name="Pilcher K."/>
            <person name="Chen G."/>
            <person name="Saunders D."/>
            <person name="Sodergren E."/>
            <person name="Davis P."/>
            <person name="Kerhornou A."/>
            <person name="Nie X."/>
            <person name="Hall N."/>
            <person name="Anjard C."/>
            <person name="Hemphill L."/>
            <person name="Bason N."/>
            <person name="Farbrother P."/>
            <person name="Desany B."/>
            <person name="Just E."/>
            <person name="Morio T."/>
            <person name="Rost R."/>
            <person name="Churcher C."/>
            <person name="Cooper J."/>
            <person name="Haydock S."/>
            <person name="van Driessche N."/>
            <person name="Cronin A."/>
            <person name="Goodhead I."/>
            <person name="Muzny D."/>
            <person name="Mourier T."/>
            <person name="Pain A."/>
            <person name="Lu M."/>
            <person name="Harper D."/>
            <person name="Lindsay R."/>
            <person name="Hauser H."/>
            <person name="James K."/>
            <person name="Quiles M."/>
            <person name="Madan Babu M."/>
            <person name="Saito T."/>
            <person name="Buchrieser C."/>
            <person name="Wardroper A."/>
            <person name="Felder M."/>
            <person name="Thangavelu M."/>
            <person name="Johnson D."/>
            <person name="Knights A."/>
            <person name="Loulseged H."/>
            <person name="Mungall K."/>
            <person name="Oliver K."/>
            <person name="Price C."/>
            <person name="Quail M.A."/>
            <person name="Urushihara H."/>
            <person name="Hernandez J."/>
            <person name="Rabbinowitsch E."/>
            <person name="Steffen D."/>
            <person name="Sanders M."/>
            <person name="Ma J."/>
            <person name="Kohara Y."/>
            <person name="Sharp S."/>
            <person name="Simmonds M."/>
            <person name="Spiegler S."/>
            <person name="Tivey A."/>
            <person name="Sugano S."/>
            <person name="White B."/>
            <person name="Walker D."/>
            <person name="Woodward J."/>
            <person name="Winckler T."/>
            <person name="Tanaka Y."/>
            <person name="Shaulsky G."/>
            <person name="Schleicher M."/>
            <person name="Weinstock G."/>
            <person name="Rosenthal A."/>
            <person name="Cox E.C."/>
            <person name="Chisholm R.L."/>
            <person name="Gibbs R."/>
            <person name="Loomis W.F."/>
            <person name="Platzer M."/>
            <person name="Kay R.R."/>
            <person name="Williams J."/>
            <person name="Dear P.H."/>
            <person name="Noegel A.A."/>
            <person name="Barrell B."/>
            <person name="Kuspa A."/>
        </authorList>
    </citation>
    <scope>NUCLEOTIDE SEQUENCE [LARGE SCALE GENOMIC DNA]</scope>
    <source>
        <strain evidence="3 4">AX4</strain>
    </source>
</reference>
<dbReference type="PANTHER" id="PTHR43157">
    <property type="entry name" value="PHOSPHATIDYLINOSITOL-GLYCAN BIOSYNTHESIS CLASS F PROTEIN-RELATED"/>
    <property type="match status" value="1"/>
</dbReference>
<evidence type="ECO:0000313" key="4">
    <source>
        <dbReference type="Proteomes" id="UP000002195"/>
    </source>
</evidence>
<dbReference type="KEGG" id="ddi:DDB_G0284919"/>
<dbReference type="Gene3D" id="3.40.50.720">
    <property type="entry name" value="NAD(P)-binding Rossmann-like Domain"/>
    <property type="match status" value="1"/>
</dbReference>
<keyword evidence="4" id="KW-1185">Reference proteome</keyword>
<dbReference type="PaxDb" id="44689-DDB0186258"/>
<dbReference type="SUPFAM" id="SSF51735">
    <property type="entry name" value="NAD(P)-binding Rossmann-fold domains"/>
    <property type="match status" value="1"/>
</dbReference>
<keyword evidence="2" id="KW-0812">Transmembrane</keyword>
<evidence type="ECO:0000256" key="1">
    <source>
        <dbReference type="ARBA" id="ARBA00023002"/>
    </source>
</evidence>
<keyword evidence="2" id="KW-0472">Membrane</keyword>
<dbReference type="VEuPathDB" id="AmoebaDB:DDB_G0284919"/>
<dbReference type="Proteomes" id="UP000002195">
    <property type="component" value="Unassembled WGS sequence"/>
</dbReference>
<dbReference type="GO" id="GO:0016491">
    <property type="term" value="F:oxidoreductase activity"/>
    <property type="evidence" value="ECO:0007669"/>
    <property type="project" value="UniProtKB-KW"/>
</dbReference>
<keyword evidence="2" id="KW-1133">Transmembrane helix</keyword>
<dbReference type="eggNOG" id="KOG1208">
    <property type="taxonomic scope" value="Eukaryota"/>
</dbReference>
<dbReference type="GeneID" id="8624844"/>
<dbReference type="AlphaFoldDB" id="Q54NY5"/>
<dbReference type="SMR" id="Q54NY5"/>
<dbReference type="InterPro" id="IPR002347">
    <property type="entry name" value="SDR_fam"/>
</dbReference>
<dbReference type="dictyBase" id="DDB_G0284919"/>
<evidence type="ECO:0000256" key="2">
    <source>
        <dbReference type="SAM" id="Phobius"/>
    </source>
</evidence>
<dbReference type="RefSeq" id="XP_639932.1">
    <property type="nucleotide sequence ID" value="XM_634840.1"/>
</dbReference>
<keyword evidence="1" id="KW-0560">Oxidoreductase</keyword>
<dbReference type="STRING" id="44689.Q54NY5"/>
<dbReference type="InterPro" id="IPR036291">
    <property type="entry name" value="NAD(P)-bd_dom_sf"/>
</dbReference>
<protein>
    <recommendedName>
        <fullName evidence="5">Short-chain dehydrogenase/reductase family protein</fullName>
    </recommendedName>
</protein>
<dbReference type="InParanoid" id="Q54NY5"/>
<feature type="transmembrane region" description="Helical" evidence="2">
    <location>
        <begin position="6"/>
        <end position="24"/>
    </location>
</feature>
<dbReference type="HOGENOM" id="CLU_010194_44_4_1"/>
<dbReference type="EMBL" id="AAFI02000073">
    <property type="protein sequence ID" value="EAL64923.1"/>
    <property type="molecule type" value="Genomic_DNA"/>
</dbReference>